<dbReference type="Gene3D" id="1.10.287.70">
    <property type="match status" value="1"/>
</dbReference>
<dbReference type="Proteomes" id="UP000037178">
    <property type="component" value="Unassembled WGS sequence"/>
</dbReference>
<accession>A0A0J9EA34</accession>
<dbReference type="SUPFAM" id="SSF81324">
    <property type="entry name" value="Voltage-gated potassium channels"/>
    <property type="match status" value="1"/>
</dbReference>
<dbReference type="RefSeq" id="WP_235439141.1">
    <property type="nucleotide sequence ID" value="NZ_LFTY01000002.1"/>
</dbReference>
<protein>
    <submittedName>
        <fullName evidence="3">Kef-type K+ transporter</fullName>
    </submittedName>
</protein>
<feature type="domain" description="Potassium channel" evidence="2">
    <location>
        <begin position="74"/>
        <end position="146"/>
    </location>
</feature>
<dbReference type="STRING" id="1675527.AIOL_004617"/>
<sequence>MLDASLRPADTGCMFAQIAIGAGLIVTTAVVAGLGFLAVEQVLTRRAGWLSTPPLVPKRLAILCASVLWFLCAVFVAIALWALVYLRLGLFESFEEATYFSIVCYTTLGFGDILLPDEWRLLSGLESLNGLLMIGLQAAMLIDVMTRIRRHQSAGVGD</sequence>
<proteinExistence type="predicted"/>
<feature type="transmembrane region" description="Helical" evidence="1">
    <location>
        <begin position="12"/>
        <end position="39"/>
    </location>
</feature>
<name>A0A0J9EA34_9RHOB</name>
<comment type="caution">
    <text evidence="3">The sequence shown here is derived from an EMBL/GenBank/DDBJ whole genome shotgun (WGS) entry which is preliminary data.</text>
</comment>
<keyword evidence="1" id="KW-1133">Transmembrane helix</keyword>
<keyword evidence="1" id="KW-0812">Transmembrane</keyword>
<dbReference type="PATRIC" id="fig|1675527.3.peg.4832"/>
<evidence type="ECO:0000313" key="3">
    <source>
        <dbReference type="EMBL" id="KMW59635.1"/>
    </source>
</evidence>
<evidence type="ECO:0000259" key="2">
    <source>
        <dbReference type="Pfam" id="PF07885"/>
    </source>
</evidence>
<dbReference type="EMBL" id="LFTY01000002">
    <property type="protein sequence ID" value="KMW59635.1"/>
    <property type="molecule type" value="Genomic_DNA"/>
</dbReference>
<keyword evidence="4" id="KW-1185">Reference proteome</keyword>
<dbReference type="Pfam" id="PF07885">
    <property type="entry name" value="Ion_trans_2"/>
    <property type="match status" value="1"/>
</dbReference>
<dbReference type="InterPro" id="IPR013099">
    <property type="entry name" value="K_chnl_dom"/>
</dbReference>
<evidence type="ECO:0000313" key="4">
    <source>
        <dbReference type="Proteomes" id="UP000037178"/>
    </source>
</evidence>
<dbReference type="AlphaFoldDB" id="A0A0J9EA34"/>
<evidence type="ECO:0000256" key="1">
    <source>
        <dbReference type="SAM" id="Phobius"/>
    </source>
</evidence>
<feature type="transmembrane region" description="Helical" evidence="1">
    <location>
        <begin position="59"/>
        <end position="85"/>
    </location>
</feature>
<organism evidence="3 4">
    <name type="scientific">Candidatus Rhodobacter oscarellae</name>
    <dbReference type="NCBI Taxonomy" id="1675527"/>
    <lineage>
        <taxon>Bacteria</taxon>
        <taxon>Pseudomonadati</taxon>
        <taxon>Pseudomonadota</taxon>
        <taxon>Alphaproteobacteria</taxon>
        <taxon>Rhodobacterales</taxon>
        <taxon>Rhodobacter group</taxon>
        <taxon>Rhodobacter</taxon>
    </lineage>
</organism>
<gene>
    <name evidence="3" type="ORF">AIOL_004617</name>
</gene>
<keyword evidence="1" id="KW-0472">Membrane</keyword>
<reference evidence="3 4" key="1">
    <citation type="submission" date="2015-06" db="EMBL/GenBank/DDBJ databases">
        <title>Draft genome sequence of an Alphaproteobacteria species associated to the Mediterranean sponge Oscarella lobularis.</title>
        <authorList>
            <person name="Jourda C."/>
            <person name="Santini S."/>
            <person name="Claverie J.-M."/>
        </authorList>
    </citation>
    <scope>NUCLEOTIDE SEQUENCE [LARGE SCALE GENOMIC DNA]</scope>
    <source>
        <strain evidence="3">IGS</strain>
    </source>
</reference>